<accession>A0A1A9WQ47</accession>
<evidence type="ECO:0000313" key="2">
    <source>
        <dbReference type="EnsemblMetazoa" id="GBRI027809-PA"/>
    </source>
</evidence>
<dbReference type="AlphaFoldDB" id="A0A1A9WQ47"/>
<sequence>MGKFVSQVIVVENVLRVVAVEIVSISNGNDVSNNDDDDNDDTDANANADADADADADAEADADADADADANADVGRDNGNGDDDASSVLCGSLTIIGKDCAKLCVDADEVNAIFLVIIEFFDVAVTEECEFFRFTCCCNFSCGRYSCNCMCFDEISTTACKPAGFAVMCFCNTVACCLSIKPFFAFKLLPCA</sequence>
<feature type="compositionally biased region" description="Acidic residues" evidence="1">
    <location>
        <begin position="50"/>
        <end position="70"/>
    </location>
</feature>
<feature type="compositionally biased region" description="Acidic residues" evidence="1">
    <location>
        <begin position="33"/>
        <end position="43"/>
    </location>
</feature>
<evidence type="ECO:0000256" key="1">
    <source>
        <dbReference type="SAM" id="MobiDB-lite"/>
    </source>
</evidence>
<evidence type="ECO:0000313" key="3">
    <source>
        <dbReference type="Proteomes" id="UP000091820"/>
    </source>
</evidence>
<dbReference type="Proteomes" id="UP000091820">
    <property type="component" value="Unassembled WGS sequence"/>
</dbReference>
<name>A0A1A9WQ47_9MUSC</name>
<reference evidence="3" key="1">
    <citation type="submission" date="2014-03" db="EMBL/GenBank/DDBJ databases">
        <authorList>
            <person name="Aksoy S."/>
            <person name="Warren W."/>
            <person name="Wilson R.K."/>
        </authorList>
    </citation>
    <scope>NUCLEOTIDE SEQUENCE [LARGE SCALE GENOMIC DNA]</scope>
    <source>
        <strain evidence="3">IAEA</strain>
    </source>
</reference>
<feature type="region of interest" description="Disordered" evidence="1">
    <location>
        <begin position="29"/>
        <end position="79"/>
    </location>
</feature>
<organism evidence="2 3">
    <name type="scientific">Glossina brevipalpis</name>
    <dbReference type="NCBI Taxonomy" id="37001"/>
    <lineage>
        <taxon>Eukaryota</taxon>
        <taxon>Metazoa</taxon>
        <taxon>Ecdysozoa</taxon>
        <taxon>Arthropoda</taxon>
        <taxon>Hexapoda</taxon>
        <taxon>Insecta</taxon>
        <taxon>Pterygota</taxon>
        <taxon>Neoptera</taxon>
        <taxon>Endopterygota</taxon>
        <taxon>Diptera</taxon>
        <taxon>Brachycera</taxon>
        <taxon>Muscomorpha</taxon>
        <taxon>Hippoboscoidea</taxon>
        <taxon>Glossinidae</taxon>
        <taxon>Glossina</taxon>
    </lineage>
</organism>
<dbReference type="EnsemblMetazoa" id="GBRI027809-RA">
    <property type="protein sequence ID" value="GBRI027809-PA"/>
    <property type="gene ID" value="GBRI027809"/>
</dbReference>
<keyword evidence="3" id="KW-1185">Reference proteome</keyword>
<reference evidence="2" key="2">
    <citation type="submission" date="2020-05" db="UniProtKB">
        <authorList>
            <consortium name="EnsemblMetazoa"/>
        </authorList>
    </citation>
    <scope>IDENTIFICATION</scope>
    <source>
        <strain evidence="2">IAEA</strain>
    </source>
</reference>
<dbReference type="VEuPathDB" id="VectorBase:GBRI027809"/>
<protein>
    <submittedName>
        <fullName evidence="2">Uncharacterized protein</fullName>
    </submittedName>
</protein>
<proteinExistence type="predicted"/>